<accession>A0A842I9M4</accession>
<keyword evidence="4" id="KW-1185">Reference proteome</keyword>
<comment type="caution">
    <text evidence="3">The sequence shown here is derived from an EMBL/GenBank/DDBJ whole genome shotgun (WGS) entry which is preliminary data.</text>
</comment>
<keyword evidence="2" id="KW-0732">Signal</keyword>
<feature type="compositionally biased region" description="Low complexity" evidence="1">
    <location>
        <begin position="68"/>
        <end position="80"/>
    </location>
</feature>
<organism evidence="3 4">
    <name type="scientific">Paragemmobacter straminiformis</name>
    <dbReference type="NCBI Taxonomy" id="2045119"/>
    <lineage>
        <taxon>Bacteria</taxon>
        <taxon>Pseudomonadati</taxon>
        <taxon>Pseudomonadota</taxon>
        <taxon>Alphaproteobacteria</taxon>
        <taxon>Rhodobacterales</taxon>
        <taxon>Paracoccaceae</taxon>
        <taxon>Paragemmobacter</taxon>
    </lineage>
</organism>
<evidence type="ECO:0000313" key="4">
    <source>
        <dbReference type="Proteomes" id="UP000555411"/>
    </source>
</evidence>
<protein>
    <recommendedName>
        <fullName evidence="5">LTXXQ motif family protein</fullName>
    </recommendedName>
</protein>
<gene>
    <name evidence="3" type="ORF">H7F16_11120</name>
</gene>
<dbReference type="Proteomes" id="UP000555411">
    <property type="component" value="Unassembled WGS sequence"/>
</dbReference>
<reference evidence="3 4" key="1">
    <citation type="journal article" date="2017" name="Int. J. Syst. Evol. Microbiol.">
        <title>Gemmobacter straminiformis sp. nov., isolated from an artificial fountain.</title>
        <authorList>
            <person name="Kang J.Y."/>
            <person name="Kim M.J."/>
            <person name="Chun J."/>
            <person name="Son K.P."/>
            <person name="Jahng K.Y."/>
        </authorList>
    </citation>
    <scope>NUCLEOTIDE SEQUENCE [LARGE SCALE GENOMIC DNA]</scope>
    <source>
        <strain evidence="3 4">CAM-8</strain>
    </source>
</reference>
<name>A0A842I9M4_9RHOB</name>
<dbReference type="RefSeq" id="WP_185797677.1">
    <property type="nucleotide sequence ID" value="NZ_JACLQD010000003.1"/>
</dbReference>
<proteinExistence type="predicted"/>
<evidence type="ECO:0000256" key="1">
    <source>
        <dbReference type="SAM" id="MobiDB-lite"/>
    </source>
</evidence>
<dbReference type="EMBL" id="JACLQD010000003">
    <property type="protein sequence ID" value="MBC2836057.1"/>
    <property type="molecule type" value="Genomic_DNA"/>
</dbReference>
<feature type="chain" id="PRO_5032716518" description="LTXXQ motif family protein" evidence="2">
    <location>
        <begin position="25"/>
        <end position="294"/>
    </location>
</feature>
<dbReference type="AlphaFoldDB" id="A0A842I9M4"/>
<evidence type="ECO:0000313" key="3">
    <source>
        <dbReference type="EMBL" id="MBC2836057.1"/>
    </source>
</evidence>
<sequence length="294" mass="28582">MIHPKKLIVVLSLSTFMLTPLAPAFHLTGVDAAFAAKGGNGNGNGGGNGGGNAGGNAGNAGGNGGGNSAAHSSSAKAAAATETTVASNGKGKGASGLGNMNGALHANVNAVLAHIRNGNTNGPVGLLAGLLVADAGVAAAEAEAEALAAAEAAWVAYETAETNALAGTSYTSAEQYAQVKSDYDAWLATDQSTAAPTAPDGSAFVAVEAIDTYLTTAAPTETRPTAEELAAAEAAAAEAAAAVTEAEAAVLADWNKNPDADPATISPEEQALLDGLRARFTDEELAAIAAATAG</sequence>
<evidence type="ECO:0008006" key="5">
    <source>
        <dbReference type="Google" id="ProtNLM"/>
    </source>
</evidence>
<evidence type="ECO:0000256" key="2">
    <source>
        <dbReference type="SAM" id="SignalP"/>
    </source>
</evidence>
<feature type="region of interest" description="Disordered" evidence="1">
    <location>
        <begin position="63"/>
        <end position="92"/>
    </location>
</feature>
<feature type="signal peptide" evidence="2">
    <location>
        <begin position="1"/>
        <end position="24"/>
    </location>
</feature>